<evidence type="ECO:0000313" key="2">
    <source>
        <dbReference type="EMBL" id="OWM81790.1"/>
    </source>
</evidence>
<feature type="compositionally biased region" description="Polar residues" evidence="1">
    <location>
        <begin position="76"/>
        <end position="89"/>
    </location>
</feature>
<evidence type="ECO:0000313" key="5">
    <source>
        <dbReference type="RefSeq" id="XP_031383468.1"/>
    </source>
</evidence>
<dbReference type="Proteomes" id="UP000197138">
    <property type="component" value="Unassembled WGS sequence"/>
</dbReference>
<proteinExistence type="predicted"/>
<feature type="region of interest" description="Disordered" evidence="1">
    <location>
        <begin position="57"/>
        <end position="102"/>
    </location>
</feature>
<dbReference type="GeneID" id="116197452"/>
<evidence type="ECO:0000313" key="4">
    <source>
        <dbReference type="Proteomes" id="UP000515151"/>
    </source>
</evidence>
<organism evidence="2 3">
    <name type="scientific">Punica granatum</name>
    <name type="common">Pomegranate</name>
    <dbReference type="NCBI Taxonomy" id="22663"/>
    <lineage>
        <taxon>Eukaryota</taxon>
        <taxon>Viridiplantae</taxon>
        <taxon>Streptophyta</taxon>
        <taxon>Embryophyta</taxon>
        <taxon>Tracheophyta</taxon>
        <taxon>Spermatophyta</taxon>
        <taxon>Magnoliopsida</taxon>
        <taxon>eudicotyledons</taxon>
        <taxon>Gunneridae</taxon>
        <taxon>Pentapetalae</taxon>
        <taxon>rosids</taxon>
        <taxon>malvids</taxon>
        <taxon>Myrtales</taxon>
        <taxon>Lythraceae</taxon>
        <taxon>Punica</taxon>
    </lineage>
</organism>
<dbReference type="AlphaFoldDB" id="A0A218XAP8"/>
<gene>
    <name evidence="5" type="primary">LOC116197452</name>
    <name evidence="2" type="ORF">CDL15_Pgr007828</name>
</gene>
<evidence type="ECO:0000313" key="3">
    <source>
        <dbReference type="Proteomes" id="UP000197138"/>
    </source>
</evidence>
<reference evidence="4" key="3">
    <citation type="journal article" date="2020" name="Plant Biotechnol. J.">
        <title>The pomegranate (Punica granatum L.) draft genome dissects genetic divergence between soft- and hard-seeded cultivars.</title>
        <authorList>
            <person name="Luo X."/>
            <person name="Li H."/>
            <person name="Wu Z."/>
            <person name="Yao W."/>
            <person name="Zhao P."/>
            <person name="Cao D."/>
            <person name="Yu H."/>
            <person name="Li K."/>
            <person name="Poudel K."/>
            <person name="Zhao D."/>
            <person name="Zhang F."/>
            <person name="Xia X."/>
            <person name="Chen L."/>
            <person name="Wang Q."/>
            <person name="Jing D."/>
            <person name="Cao S."/>
        </authorList>
    </citation>
    <scope>NUCLEOTIDE SEQUENCE [LARGE SCALE GENOMIC DNA]</scope>
</reference>
<sequence>MEGLIPLVYRAIVQYKNGNQGPSSAWFPESPSTSYMRLPGDSGRFQASDLQFFRSSDQYSLSTSTSSSSPSRGRPASNTQVIVSPTRIQSPLPRMTTRRVAA</sequence>
<dbReference type="OrthoDB" id="691358at2759"/>
<dbReference type="EMBL" id="MTKT01002214">
    <property type="protein sequence ID" value="OWM81790.1"/>
    <property type="molecule type" value="Genomic_DNA"/>
</dbReference>
<dbReference type="PANTHER" id="PTHR34670:SF8">
    <property type="entry name" value="EXPRESSED PROTEIN"/>
    <property type="match status" value="1"/>
</dbReference>
<accession>A0A218XAP8</accession>
<evidence type="ECO:0000256" key="1">
    <source>
        <dbReference type="SAM" id="MobiDB-lite"/>
    </source>
</evidence>
<name>A0A218XAP8_PUNGR</name>
<reference evidence="5" key="4">
    <citation type="submission" date="2025-04" db="UniProtKB">
        <authorList>
            <consortium name="RefSeq"/>
        </authorList>
    </citation>
    <scope>IDENTIFICATION</scope>
    <source>
        <tissue evidence="5">Leaf</tissue>
    </source>
</reference>
<feature type="compositionally biased region" description="Low complexity" evidence="1">
    <location>
        <begin position="57"/>
        <end position="71"/>
    </location>
</feature>
<dbReference type="Proteomes" id="UP000515151">
    <property type="component" value="Chromosome 1"/>
</dbReference>
<keyword evidence="4" id="KW-1185">Reference proteome</keyword>
<reference evidence="2" key="2">
    <citation type="submission" date="2017-06" db="EMBL/GenBank/DDBJ databases">
        <title>The pomegranate genome and the genomics of punicalagin biosynthesis.</title>
        <authorList>
            <person name="Xu C."/>
        </authorList>
    </citation>
    <scope>NUCLEOTIDE SEQUENCE [LARGE SCALE GENOMIC DNA]</scope>
    <source>
        <tissue evidence="2">Fresh leaf</tissue>
    </source>
</reference>
<reference evidence="3" key="1">
    <citation type="journal article" date="2017" name="Plant J.">
        <title>The pomegranate (Punica granatum L.) genome and the genomics of punicalagin biosynthesis.</title>
        <authorList>
            <person name="Qin G."/>
            <person name="Xu C."/>
            <person name="Ming R."/>
            <person name="Tang H."/>
            <person name="Guyot R."/>
            <person name="Kramer E.M."/>
            <person name="Hu Y."/>
            <person name="Yi X."/>
            <person name="Qi Y."/>
            <person name="Xu X."/>
            <person name="Gao Z."/>
            <person name="Pan H."/>
            <person name="Jian J."/>
            <person name="Tian Y."/>
            <person name="Yue Z."/>
            <person name="Xu Y."/>
        </authorList>
    </citation>
    <scope>NUCLEOTIDE SEQUENCE [LARGE SCALE GENOMIC DNA]</scope>
    <source>
        <strain evidence="3">cv. Dabenzi</strain>
    </source>
</reference>
<dbReference type="RefSeq" id="XP_031383468.1">
    <property type="nucleotide sequence ID" value="XM_031527608.1"/>
</dbReference>
<dbReference type="PANTHER" id="PTHR34670">
    <property type="entry name" value="EXPRESSED PROTEIN"/>
    <property type="match status" value="1"/>
</dbReference>
<protein>
    <submittedName>
        <fullName evidence="5">Uncharacterized protein LOC116197452</fullName>
    </submittedName>
</protein>